<keyword evidence="2" id="KW-1185">Reference proteome</keyword>
<name>A0ABR1IK17_9AGAR</name>
<evidence type="ECO:0000313" key="1">
    <source>
        <dbReference type="EMBL" id="KAK7434639.1"/>
    </source>
</evidence>
<reference evidence="1 2" key="1">
    <citation type="submission" date="2024-01" db="EMBL/GenBank/DDBJ databases">
        <title>A draft genome for the cacao thread blight pathogen Marasmiellus scandens.</title>
        <authorList>
            <person name="Baruah I.K."/>
            <person name="Leung J."/>
            <person name="Bukari Y."/>
            <person name="Amoako-Attah I."/>
            <person name="Meinhardt L.W."/>
            <person name="Bailey B.A."/>
            <person name="Cohen S.P."/>
        </authorList>
    </citation>
    <scope>NUCLEOTIDE SEQUENCE [LARGE SCALE GENOMIC DNA]</scope>
    <source>
        <strain evidence="1 2">GH-19</strain>
    </source>
</reference>
<sequence>MTGASAMRRKNGWRSFEAPRPLSIYPGLRFPGFPSHPSPSYHALSTSFPHVPACISPFTSYHQLRFDIFDGYAEVNNRLSKFPDRHPILSLILDEGSHGKFR</sequence>
<protein>
    <submittedName>
        <fullName evidence="1">Uncharacterized protein</fullName>
    </submittedName>
</protein>
<organism evidence="1 2">
    <name type="scientific">Marasmiellus scandens</name>
    <dbReference type="NCBI Taxonomy" id="2682957"/>
    <lineage>
        <taxon>Eukaryota</taxon>
        <taxon>Fungi</taxon>
        <taxon>Dikarya</taxon>
        <taxon>Basidiomycota</taxon>
        <taxon>Agaricomycotina</taxon>
        <taxon>Agaricomycetes</taxon>
        <taxon>Agaricomycetidae</taxon>
        <taxon>Agaricales</taxon>
        <taxon>Marasmiineae</taxon>
        <taxon>Omphalotaceae</taxon>
        <taxon>Marasmiellus</taxon>
    </lineage>
</organism>
<evidence type="ECO:0000313" key="2">
    <source>
        <dbReference type="Proteomes" id="UP001498398"/>
    </source>
</evidence>
<dbReference type="Proteomes" id="UP001498398">
    <property type="component" value="Unassembled WGS sequence"/>
</dbReference>
<comment type="caution">
    <text evidence="1">The sequence shown here is derived from an EMBL/GenBank/DDBJ whole genome shotgun (WGS) entry which is preliminary data.</text>
</comment>
<gene>
    <name evidence="1" type="ORF">VKT23_020105</name>
</gene>
<dbReference type="EMBL" id="JBANRG010000120">
    <property type="protein sequence ID" value="KAK7434639.1"/>
    <property type="molecule type" value="Genomic_DNA"/>
</dbReference>
<accession>A0ABR1IK17</accession>
<proteinExistence type="predicted"/>